<dbReference type="PANTHER" id="PTHR13164:SF3">
    <property type="entry name" value="CALCYCLIN-BINDING PROTEIN"/>
    <property type="match status" value="1"/>
</dbReference>
<dbReference type="InterPro" id="IPR052289">
    <property type="entry name" value="Calcyclin-binding_UBL-bridge"/>
</dbReference>
<dbReference type="CTD" id="6757622"/>
<dbReference type="PhylomeDB" id="B3S8C7"/>
<dbReference type="STRING" id="10228.B3S8C7"/>
<reference evidence="4 5" key="1">
    <citation type="journal article" date="2008" name="Nature">
        <title>The Trichoplax genome and the nature of placozoans.</title>
        <authorList>
            <person name="Srivastava M."/>
            <person name="Begovic E."/>
            <person name="Chapman J."/>
            <person name="Putnam N.H."/>
            <person name="Hellsten U."/>
            <person name="Kawashima T."/>
            <person name="Kuo A."/>
            <person name="Mitros T."/>
            <person name="Salamov A."/>
            <person name="Carpenter M.L."/>
            <person name="Signorovitch A.Y."/>
            <person name="Moreno M.A."/>
            <person name="Kamm K."/>
            <person name="Grimwood J."/>
            <person name="Schmutz J."/>
            <person name="Shapiro H."/>
            <person name="Grigoriev I.V."/>
            <person name="Buss L.W."/>
            <person name="Schierwater B."/>
            <person name="Dellaporta S.L."/>
            <person name="Rokhsar D.S."/>
        </authorList>
    </citation>
    <scope>NUCLEOTIDE SEQUENCE [LARGE SCALE GENOMIC DNA]</scope>
    <source>
        <strain evidence="4 5">Grell-BS-1999</strain>
    </source>
</reference>
<name>B3S8C7_TRIAD</name>
<dbReference type="OrthoDB" id="164025at2759"/>
<dbReference type="GO" id="GO:0031625">
    <property type="term" value="F:ubiquitin protein ligase binding"/>
    <property type="evidence" value="ECO:0007669"/>
    <property type="project" value="InterPro"/>
</dbReference>
<dbReference type="FunCoup" id="B3S8C7">
    <property type="interactions" value="1947"/>
</dbReference>
<dbReference type="InterPro" id="IPR007052">
    <property type="entry name" value="CS_dom"/>
</dbReference>
<evidence type="ECO:0000259" key="2">
    <source>
        <dbReference type="PROSITE" id="PS51048"/>
    </source>
</evidence>
<dbReference type="GO" id="GO:0015631">
    <property type="term" value="F:tubulin binding"/>
    <property type="evidence" value="ECO:0007669"/>
    <property type="project" value="InterPro"/>
</dbReference>
<dbReference type="PROSITE" id="PS51203">
    <property type="entry name" value="CS"/>
    <property type="match status" value="1"/>
</dbReference>
<proteinExistence type="predicted"/>
<dbReference type="PROSITE" id="PS51048">
    <property type="entry name" value="SGS"/>
    <property type="match status" value="1"/>
</dbReference>
<accession>B3S8C7</accession>
<dbReference type="Proteomes" id="UP000009022">
    <property type="component" value="Unassembled WGS sequence"/>
</dbReference>
<feature type="domain" description="CS" evidence="3">
    <location>
        <begin position="1"/>
        <end position="89"/>
    </location>
</feature>
<feature type="non-terminal residue" evidence="4">
    <location>
        <position position="1"/>
    </location>
</feature>
<dbReference type="InterPro" id="IPR008978">
    <property type="entry name" value="HSP20-like_chaperone"/>
</dbReference>
<dbReference type="EMBL" id="DS985255">
    <property type="protein sequence ID" value="EDV21079.1"/>
    <property type="molecule type" value="Genomic_DNA"/>
</dbReference>
<dbReference type="InterPro" id="IPR007699">
    <property type="entry name" value="SGS_dom"/>
</dbReference>
<dbReference type="OMA" id="VEKECYS"/>
<dbReference type="GO" id="GO:0044548">
    <property type="term" value="F:S100 protein binding"/>
    <property type="evidence" value="ECO:0007669"/>
    <property type="project" value="InterPro"/>
</dbReference>
<dbReference type="Gene3D" id="2.60.40.790">
    <property type="match status" value="1"/>
</dbReference>
<feature type="region of interest" description="Disordered" evidence="1">
    <location>
        <begin position="85"/>
        <end position="111"/>
    </location>
</feature>
<protein>
    <recommendedName>
        <fullName evidence="6">Calcyclin-binding protein</fullName>
    </recommendedName>
</protein>
<dbReference type="HOGENOM" id="CLU_156203_0_0_1"/>
<evidence type="ECO:0000256" key="1">
    <source>
        <dbReference type="SAM" id="MobiDB-lite"/>
    </source>
</evidence>
<dbReference type="InParanoid" id="B3S8C7"/>
<dbReference type="GeneID" id="6757622"/>
<dbReference type="CDD" id="cd06468">
    <property type="entry name" value="p23_CacyBP"/>
    <property type="match status" value="1"/>
</dbReference>
<evidence type="ECO:0008006" key="6">
    <source>
        <dbReference type="Google" id="ProtNLM"/>
    </source>
</evidence>
<organism evidence="4 5">
    <name type="scientific">Trichoplax adhaerens</name>
    <name type="common">Trichoplax reptans</name>
    <dbReference type="NCBI Taxonomy" id="10228"/>
    <lineage>
        <taxon>Eukaryota</taxon>
        <taxon>Metazoa</taxon>
        <taxon>Placozoa</taxon>
        <taxon>Uniplacotomia</taxon>
        <taxon>Trichoplacea</taxon>
        <taxon>Trichoplacidae</taxon>
        <taxon>Trichoplax</taxon>
    </lineage>
</organism>
<evidence type="ECO:0000259" key="3">
    <source>
        <dbReference type="PROSITE" id="PS51203"/>
    </source>
</evidence>
<dbReference type="eggNOG" id="KOG3260">
    <property type="taxonomic scope" value="Eukaryota"/>
</dbReference>
<dbReference type="FunFam" id="2.60.40.790:FF:000040">
    <property type="entry name" value="Calcyclin binding protein"/>
    <property type="match status" value="1"/>
</dbReference>
<sequence>GWDQSDKFVKLYISLSGINALPKEQINVTFTSSSISLSVVNFNNKNYALNIKGLFAKIVPESSTFKVKTDDIVVSMKKEKTSERWSHLTKSEVKETVKPELNSNEDPSKGIMDMMKKMYDEGDDEMKRTIAKAWTESRDKSMQGLA</sequence>
<feature type="domain" description="SGS" evidence="2">
    <location>
        <begin position="73"/>
        <end position="146"/>
    </location>
</feature>
<feature type="compositionally biased region" description="Basic and acidic residues" evidence="1">
    <location>
        <begin position="85"/>
        <end position="98"/>
    </location>
</feature>
<dbReference type="AlphaFoldDB" id="B3S8C7"/>
<evidence type="ECO:0000313" key="4">
    <source>
        <dbReference type="EMBL" id="EDV21079.1"/>
    </source>
</evidence>
<evidence type="ECO:0000313" key="5">
    <source>
        <dbReference type="Proteomes" id="UP000009022"/>
    </source>
</evidence>
<dbReference type="KEGG" id="tad:TRIADDRAFT_30752"/>
<dbReference type="Pfam" id="PF04969">
    <property type="entry name" value="CS"/>
    <property type="match status" value="1"/>
</dbReference>
<dbReference type="SUPFAM" id="SSF49764">
    <property type="entry name" value="HSP20-like chaperones"/>
    <property type="match status" value="1"/>
</dbReference>
<keyword evidence="5" id="KW-1185">Reference proteome</keyword>
<dbReference type="RefSeq" id="XP_002116409.1">
    <property type="nucleotide sequence ID" value="XM_002116373.1"/>
</dbReference>
<dbReference type="InterPro" id="IPR037893">
    <property type="entry name" value="CS_CacyBP"/>
</dbReference>
<dbReference type="PANTHER" id="PTHR13164">
    <property type="entry name" value="CALICYLIN BINDING PROTEIN"/>
    <property type="match status" value="1"/>
</dbReference>
<gene>
    <name evidence="4" type="ORF">TRIADDRAFT_30752</name>
</gene>